<dbReference type="AlphaFoldDB" id="A0A060YX31"/>
<evidence type="ECO:0000313" key="9">
    <source>
        <dbReference type="EMBL" id="CDQ93595.1"/>
    </source>
</evidence>
<evidence type="ECO:0000256" key="2">
    <source>
        <dbReference type="ARBA" id="ARBA00022723"/>
    </source>
</evidence>
<dbReference type="Pfam" id="PF12874">
    <property type="entry name" value="zf-met"/>
    <property type="match status" value="1"/>
</dbReference>
<dbReference type="PANTHER" id="PTHR46144">
    <property type="entry name" value="ZINC FINGER PROTEIN 385B-LIKE"/>
    <property type="match status" value="1"/>
</dbReference>
<keyword evidence="4" id="KW-0863">Zinc-finger</keyword>
<organism evidence="9 10">
    <name type="scientific">Oncorhynchus mykiss</name>
    <name type="common">Rainbow trout</name>
    <name type="synonym">Salmo gairdneri</name>
    <dbReference type="NCBI Taxonomy" id="8022"/>
    <lineage>
        <taxon>Eukaryota</taxon>
        <taxon>Metazoa</taxon>
        <taxon>Chordata</taxon>
        <taxon>Craniata</taxon>
        <taxon>Vertebrata</taxon>
        <taxon>Euteleostomi</taxon>
        <taxon>Actinopterygii</taxon>
        <taxon>Neopterygii</taxon>
        <taxon>Teleostei</taxon>
        <taxon>Protacanthopterygii</taxon>
        <taxon>Salmoniformes</taxon>
        <taxon>Salmonidae</taxon>
        <taxon>Salmoninae</taxon>
        <taxon>Oncorhynchus</taxon>
    </lineage>
</organism>
<feature type="domain" description="U1-type" evidence="8">
    <location>
        <begin position="148"/>
        <end position="182"/>
    </location>
</feature>
<evidence type="ECO:0000256" key="1">
    <source>
        <dbReference type="ARBA" id="ARBA00004123"/>
    </source>
</evidence>
<dbReference type="GO" id="GO:0003676">
    <property type="term" value="F:nucleic acid binding"/>
    <property type="evidence" value="ECO:0007669"/>
    <property type="project" value="InterPro"/>
</dbReference>
<dbReference type="GO" id="GO:0008270">
    <property type="term" value="F:zinc ion binding"/>
    <property type="evidence" value="ECO:0007669"/>
    <property type="project" value="UniProtKB-KW"/>
</dbReference>
<dbReference type="Gene3D" id="3.30.160.60">
    <property type="entry name" value="Classic Zinc Finger"/>
    <property type="match status" value="1"/>
</dbReference>
<dbReference type="InterPro" id="IPR036236">
    <property type="entry name" value="Znf_C2H2_sf"/>
</dbReference>
<dbReference type="SUPFAM" id="SSF57667">
    <property type="entry name" value="beta-beta-alpha zinc fingers"/>
    <property type="match status" value="1"/>
</dbReference>
<dbReference type="GO" id="GO:0005634">
    <property type="term" value="C:nucleus"/>
    <property type="evidence" value="ECO:0007669"/>
    <property type="project" value="UniProtKB-SubCell"/>
</dbReference>
<proteinExistence type="predicted"/>
<dbReference type="InterPro" id="IPR003604">
    <property type="entry name" value="Matrin/U1-like-C_Znf_C2H2"/>
</dbReference>
<dbReference type="PaxDb" id="8022-A0A060YX31"/>
<evidence type="ECO:0000259" key="8">
    <source>
        <dbReference type="SMART" id="SM00451"/>
    </source>
</evidence>
<sequence length="209" mass="22804">MPSLSLVLSVLSRLYPFSFSSTSLSTCLFSLFPPLVTLLFPATLHRVIALNENVFPVKLPVKRKVNGTINNTSLSPLSGRKRPFSPPSVLEMEEDRSGLGVGMGLTVDSKVCCDPQEEGVVLGEQPGPVGGALPSSDHSRPKRERKQRSYTLCDVCNIQLNSPAQAQIHYNGKSHQKRLKQMSNGKVQHGNTGRTPHPLSALLCGWTLF</sequence>
<evidence type="ECO:0000256" key="7">
    <source>
        <dbReference type="SAM" id="MobiDB-lite"/>
    </source>
</evidence>
<protein>
    <recommendedName>
        <fullName evidence="8">U1-type domain-containing protein</fullName>
    </recommendedName>
</protein>
<evidence type="ECO:0000256" key="5">
    <source>
        <dbReference type="ARBA" id="ARBA00022833"/>
    </source>
</evidence>
<dbReference type="InterPro" id="IPR051868">
    <property type="entry name" value="ZN346_ZMAT4"/>
</dbReference>
<feature type="region of interest" description="Disordered" evidence="7">
    <location>
        <begin position="123"/>
        <end position="146"/>
    </location>
</feature>
<gene>
    <name evidence="9" type="ORF">GSONMT00020667001</name>
</gene>
<dbReference type="EMBL" id="FR915542">
    <property type="protein sequence ID" value="CDQ93595.1"/>
    <property type="molecule type" value="Genomic_DNA"/>
</dbReference>
<reference evidence="9" key="2">
    <citation type="submission" date="2014-03" db="EMBL/GenBank/DDBJ databases">
        <authorList>
            <person name="Genoscope - CEA"/>
        </authorList>
    </citation>
    <scope>NUCLEOTIDE SEQUENCE</scope>
</reference>
<comment type="subcellular location">
    <subcellularLocation>
        <location evidence="1">Nucleus</location>
    </subcellularLocation>
</comment>
<keyword evidence="2" id="KW-0479">Metal-binding</keyword>
<evidence type="ECO:0000313" key="10">
    <source>
        <dbReference type="Proteomes" id="UP000193380"/>
    </source>
</evidence>
<dbReference type="PANTHER" id="PTHR46144:SF6">
    <property type="entry name" value="C2H2-TYPE DOMAIN-CONTAINING PROTEIN"/>
    <property type="match status" value="1"/>
</dbReference>
<reference evidence="9" key="1">
    <citation type="journal article" date="2014" name="Nat. Commun.">
        <title>The rainbow trout genome provides novel insights into evolution after whole-genome duplication in vertebrates.</title>
        <authorList>
            <person name="Berthelot C."/>
            <person name="Brunet F."/>
            <person name="Chalopin D."/>
            <person name="Juanchich A."/>
            <person name="Bernard M."/>
            <person name="Noel B."/>
            <person name="Bento P."/>
            <person name="Da Silva C."/>
            <person name="Labadie K."/>
            <person name="Alberti A."/>
            <person name="Aury J.M."/>
            <person name="Louis A."/>
            <person name="Dehais P."/>
            <person name="Bardou P."/>
            <person name="Montfort J."/>
            <person name="Klopp C."/>
            <person name="Cabau C."/>
            <person name="Gaspin C."/>
            <person name="Thorgaard G.H."/>
            <person name="Boussaha M."/>
            <person name="Quillet E."/>
            <person name="Guyomard R."/>
            <person name="Galiana D."/>
            <person name="Bobe J."/>
            <person name="Volff J.N."/>
            <person name="Genet C."/>
            <person name="Wincker P."/>
            <person name="Jaillon O."/>
            <person name="Roest Crollius H."/>
            <person name="Guiguen Y."/>
        </authorList>
    </citation>
    <scope>NUCLEOTIDE SEQUENCE [LARGE SCALE GENOMIC DNA]</scope>
</reference>
<keyword evidence="3" id="KW-0677">Repeat</keyword>
<dbReference type="InterPro" id="IPR013087">
    <property type="entry name" value="Znf_C2H2_type"/>
</dbReference>
<dbReference type="STRING" id="8022.A0A060YX31"/>
<evidence type="ECO:0000256" key="6">
    <source>
        <dbReference type="ARBA" id="ARBA00023242"/>
    </source>
</evidence>
<dbReference type="Proteomes" id="UP000193380">
    <property type="component" value="Unassembled WGS sequence"/>
</dbReference>
<name>A0A060YX31_ONCMY</name>
<accession>A0A060YX31</accession>
<evidence type="ECO:0000256" key="4">
    <source>
        <dbReference type="ARBA" id="ARBA00022771"/>
    </source>
</evidence>
<keyword evidence="5" id="KW-0862">Zinc</keyword>
<evidence type="ECO:0000256" key="3">
    <source>
        <dbReference type="ARBA" id="ARBA00022737"/>
    </source>
</evidence>
<dbReference type="SMART" id="SM00451">
    <property type="entry name" value="ZnF_U1"/>
    <property type="match status" value="1"/>
</dbReference>
<keyword evidence="6" id="KW-0539">Nucleus</keyword>